<feature type="compositionally biased region" description="Low complexity" evidence="1">
    <location>
        <begin position="20"/>
        <end position="40"/>
    </location>
</feature>
<dbReference type="NCBIfam" id="NF047539">
    <property type="entry name" value="XAC2610_fam"/>
    <property type="match status" value="1"/>
</dbReference>
<evidence type="ECO:0008006" key="5">
    <source>
        <dbReference type="Google" id="ProtNLM"/>
    </source>
</evidence>
<feature type="region of interest" description="Disordered" evidence="1">
    <location>
        <begin position="20"/>
        <end position="42"/>
    </location>
</feature>
<evidence type="ECO:0000313" key="4">
    <source>
        <dbReference type="Proteomes" id="UP000194151"/>
    </source>
</evidence>
<dbReference type="Proteomes" id="UP000194151">
    <property type="component" value="Chromosome"/>
</dbReference>
<reference evidence="3 4" key="1">
    <citation type="submission" date="2017-05" db="EMBL/GenBank/DDBJ databases">
        <title>Complete and WGS of Bordetella genogroups.</title>
        <authorList>
            <person name="Spilker T."/>
            <person name="LiPuma J."/>
        </authorList>
    </citation>
    <scope>NUCLEOTIDE SEQUENCE [LARGE SCALE GENOMIC DNA]</scope>
    <source>
        <strain evidence="3 4">AU19157</strain>
    </source>
</reference>
<evidence type="ECO:0000256" key="2">
    <source>
        <dbReference type="SAM" id="SignalP"/>
    </source>
</evidence>
<dbReference type="KEGG" id="bgv:CAL12_25550"/>
<organism evidence="3 4">
    <name type="scientific">Bordetella genomosp. 8</name>
    <dbReference type="NCBI Taxonomy" id="1416806"/>
    <lineage>
        <taxon>Bacteria</taxon>
        <taxon>Pseudomonadati</taxon>
        <taxon>Pseudomonadota</taxon>
        <taxon>Betaproteobacteria</taxon>
        <taxon>Burkholderiales</taxon>
        <taxon>Alcaligenaceae</taxon>
        <taxon>Bordetella</taxon>
    </lineage>
</organism>
<name>A0A1W6YRW9_9BORD</name>
<feature type="chain" id="PRO_5013094474" description="Nitrite reductase" evidence="2">
    <location>
        <begin position="18"/>
        <end position="435"/>
    </location>
</feature>
<gene>
    <name evidence="3" type="ORF">CAL12_25550</name>
</gene>
<dbReference type="AlphaFoldDB" id="A0A1W6YRW9"/>
<protein>
    <recommendedName>
        <fullName evidence="5">Nitrite reductase</fullName>
    </recommendedName>
</protein>
<proteinExistence type="predicted"/>
<evidence type="ECO:0000256" key="1">
    <source>
        <dbReference type="SAM" id="MobiDB-lite"/>
    </source>
</evidence>
<feature type="signal peptide" evidence="2">
    <location>
        <begin position="1"/>
        <end position="17"/>
    </location>
</feature>
<accession>A0A1W6YRW9</accession>
<evidence type="ECO:0000313" key="3">
    <source>
        <dbReference type="EMBL" id="ARP83845.1"/>
    </source>
</evidence>
<keyword evidence="2" id="KW-0732">Signal</keyword>
<keyword evidence="4" id="KW-1185">Reference proteome</keyword>
<sequence>MLLAAAMLAMPAAHAQAQGTAAHAHVPAPASPTGPTTAPAAAPPVVPAATTTMPASPAVEFPAWSASYQGTISGRKIRVEFKRVADHVSGNYCYEPCDSNKILKLRLDGSWQANGVGMQEYDQTAAGKDKPVTGRWEMRRDGAGWTGTWASPDGKRSLPVTLGPAPGAHAFPYEIRLAADRMPDPGGNCATDVPHVTQVRLYKDGRLVQALPTDSVGTCRIFVPETPDINFDGWPDLTLAQFLPAGPNIPTSAWIYEPATGKFDDVSATMENMTSPNFDAANKLVWDFQRDGCCDHYVTIAKWKGKELVQVEQGESFFQPVRTNGKIRYCYVMPTYRNGHVEYPDATWNAGDRLLPRNPSECEADPPESWERVHMEVYLRDTRSGDISHEYSEKVQMEAVEIKGKRMECPYVQLLDNGHVAAVTLKDPDYCTASK</sequence>
<dbReference type="EMBL" id="CP021108">
    <property type="protein sequence ID" value="ARP83845.1"/>
    <property type="molecule type" value="Genomic_DNA"/>
</dbReference>
<dbReference type="InterPro" id="IPR058087">
    <property type="entry name" value="XAC2610_dom"/>
</dbReference>